<dbReference type="Proteomes" id="UP000545507">
    <property type="component" value="Unassembled WGS sequence"/>
</dbReference>
<keyword evidence="5" id="KW-1185">Reference proteome</keyword>
<proteinExistence type="predicted"/>
<name>A0A7Y8KWN4_9BURK</name>
<dbReference type="EMBL" id="VYGV01000006">
    <property type="protein sequence ID" value="NWF45194.1"/>
    <property type="molecule type" value="Genomic_DNA"/>
</dbReference>
<dbReference type="InterPro" id="IPR010982">
    <property type="entry name" value="Lambda_DNA-bd_dom_sf"/>
</dbReference>
<evidence type="ECO:0000313" key="4">
    <source>
        <dbReference type="EMBL" id="NWF45194.1"/>
    </source>
</evidence>
<keyword evidence="2" id="KW-1133">Transmembrane helix</keyword>
<dbReference type="GO" id="GO:0003677">
    <property type="term" value="F:DNA binding"/>
    <property type="evidence" value="ECO:0007669"/>
    <property type="project" value="InterPro"/>
</dbReference>
<accession>A0A7Y8KWN4</accession>
<protein>
    <submittedName>
        <fullName evidence="4">Helix-turn-helix domain-containing protein</fullName>
    </submittedName>
</protein>
<dbReference type="PANTHER" id="PTHR34475">
    <property type="match status" value="1"/>
</dbReference>
<organism evidence="4 5">
    <name type="scientific">Hydrogenophaga aromaticivorans</name>
    <dbReference type="NCBI Taxonomy" id="2610898"/>
    <lineage>
        <taxon>Bacteria</taxon>
        <taxon>Pseudomonadati</taxon>
        <taxon>Pseudomonadota</taxon>
        <taxon>Betaproteobacteria</taxon>
        <taxon>Burkholderiales</taxon>
        <taxon>Comamonadaceae</taxon>
        <taxon>Hydrogenophaga</taxon>
    </lineage>
</organism>
<keyword evidence="2" id="KW-0472">Membrane</keyword>
<evidence type="ECO:0000256" key="1">
    <source>
        <dbReference type="SAM" id="MobiDB-lite"/>
    </source>
</evidence>
<dbReference type="PANTHER" id="PTHR34475:SF1">
    <property type="entry name" value="CYTOSKELETON PROTEIN RODZ"/>
    <property type="match status" value="1"/>
</dbReference>
<evidence type="ECO:0000256" key="2">
    <source>
        <dbReference type="SAM" id="Phobius"/>
    </source>
</evidence>
<sequence length="312" mass="32622">MNESVMHEQTHGAHPGEVVWTAPVLLRQAREAAGLHIAALAAALKVPVKKLEALEAGRYDELPDLTFARALASSACRQLKTDPGPVLEQIPQGHMPVLGDSRQTINAPFKGDQAGSSFSPLDWLRRPAVLIASVALLGALVIALVPDWSAVPGKDLLTGATRVFSKETQPDEVVTTVVQTPGSDAPAARVAPQPATTTEPVAAPVPEAPAASVAELAPVSPGSTPLAVTDPAAPGGLLSIQASSDSWVEVIDGTGKVQVQRMLKAGDALNFSSMPPYSVVLGRADAVQVQVRGRPFDVMPYARNSVARFEVK</sequence>
<feature type="region of interest" description="Disordered" evidence="1">
    <location>
        <begin position="181"/>
        <end position="200"/>
    </location>
</feature>
<dbReference type="Pfam" id="PF13464">
    <property type="entry name" value="RodZ_C"/>
    <property type="match status" value="1"/>
</dbReference>
<keyword evidence="2" id="KW-0812">Transmembrane</keyword>
<evidence type="ECO:0000313" key="5">
    <source>
        <dbReference type="Proteomes" id="UP000545507"/>
    </source>
</evidence>
<dbReference type="InterPro" id="IPR025194">
    <property type="entry name" value="RodZ-like_C"/>
</dbReference>
<dbReference type="Gene3D" id="1.10.260.40">
    <property type="entry name" value="lambda repressor-like DNA-binding domains"/>
    <property type="match status" value="1"/>
</dbReference>
<feature type="compositionally biased region" description="Low complexity" evidence="1">
    <location>
        <begin position="190"/>
        <end position="200"/>
    </location>
</feature>
<dbReference type="AlphaFoldDB" id="A0A7Y8KWN4"/>
<evidence type="ECO:0000259" key="3">
    <source>
        <dbReference type="Pfam" id="PF13464"/>
    </source>
</evidence>
<comment type="caution">
    <text evidence="4">The sequence shown here is derived from an EMBL/GenBank/DDBJ whole genome shotgun (WGS) entry which is preliminary data.</text>
</comment>
<feature type="transmembrane region" description="Helical" evidence="2">
    <location>
        <begin position="128"/>
        <end position="146"/>
    </location>
</feature>
<dbReference type="InterPro" id="IPR050400">
    <property type="entry name" value="Bact_Cytoskel_RodZ"/>
</dbReference>
<feature type="domain" description="Cytoskeleton protein RodZ-like C-terminal" evidence="3">
    <location>
        <begin position="240"/>
        <end position="310"/>
    </location>
</feature>
<dbReference type="Pfam" id="PF13413">
    <property type="entry name" value="HTH_25"/>
    <property type="match status" value="1"/>
</dbReference>
<gene>
    <name evidence="4" type="ORF">F3K02_08000</name>
</gene>
<reference evidence="4 5" key="1">
    <citation type="submission" date="2019-09" db="EMBL/GenBank/DDBJ databases">
        <title>Hydrogenophaga aromatica sp. nov., isolated from a para-xylene-degrading enrichment culture.</title>
        <authorList>
            <person name="Tancsics A."/>
            <person name="Banerjee S."/>
        </authorList>
    </citation>
    <scope>NUCLEOTIDE SEQUENCE [LARGE SCALE GENOMIC DNA]</scope>
    <source>
        <strain evidence="4 5">D2P1</strain>
    </source>
</reference>